<dbReference type="Proteomes" id="UP000285013">
    <property type="component" value="Unassembled WGS sequence"/>
</dbReference>
<evidence type="ECO:0000313" key="7">
    <source>
        <dbReference type="EMBL" id="RYT80365.1"/>
    </source>
</evidence>
<sequence length="738" mass="80853">MKYFNHKIIGIAMICITVMACTDEYNCNLQVEKPEEVANSEYLASFDLLKSYITRDAGSPFKLTANMSSTDFLKKDIAYSTILSNFDGIDVGGSFTPISSLKEDNSYDFGGMQLLSDAIKGTDITLYGGTLCSNQGQRTAYYNELIQPIIIPFVPEKGKTVICDFENDEIGTVYGMTGGSQAVVENDPDGKSGKALHVGTDDNKAAYSHPKFNVKLPEGRKLGDYVNLTIDMRIVNQDGLWGAGMRVFINGQEFNVGTNAQGIGCNSNSWNRGAVISLNSATAPGFILPESLKSLTEFELAVGSASGGAQYFLDNIVMNYEVSATGVTKIDFEKDELGKEYPMTNGNSSVVENDPQGQSGKVLHVGSAGNLASYTYPKFKIKLQESRTLGDYTGLSLDMFLIDGKGGWGSGMRVVINGQEFNCGQGPFNFGCEANKWGRGKIYITFLKEGETAGGGKIAIPNSMKDLTEIELAVGSGSGEWHAYIDNINLHWKADDTIIEKTPEEKKDIFTEEMNKWIGGIVNAGGESVKVWNIVGEPLDKTIDANTFNWGEYLGEVEYARTAVKQARDTAKVDLNLFVSNTFNQSDEMGQKADELIALVKSWEADDVTRIDGYNILLHAVYSKDATSQKANEEMISELFGKLAQTDKLIRVSDLSMMVEDAEGKFIQTGKLTDDERSAAANYMAFIMKEYRKTIASDKQYGISISSITETNTGDKICPWTSKYNRNGMYEGIVEGLK</sequence>
<dbReference type="GeneID" id="26160158"/>
<evidence type="ECO:0000313" key="6">
    <source>
        <dbReference type="EMBL" id="RHN03778.1"/>
    </source>
</evidence>
<dbReference type="SUPFAM" id="SSF51445">
    <property type="entry name" value="(Trans)glycosidases"/>
    <property type="match status" value="1"/>
</dbReference>
<keyword evidence="3" id="KW-0624">Polysaccharide degradation</keyword>
<evidence type="ECO:0000256" key="2">
    <source>
        <dbReference type="ARBA" id="ARBA00023277"/>
    </source>
</evidence>
<dbReference type="OrthoDB" id="1032269at2"/>
<dbReference type="GO" id="GO:0000272">
    <property type="term" value="P:polysaccharide catabolic process"/>
    <property type="evidence" value="ECO:0007669"/>
    <property type="project" value="UniProtKB-KW"/>
</dbReference>
<organism evidence="5 8">
    <name type="scientific">Bacteroides intestinalis</name>
    <dbReference type="NCBI Taxonomy" id="329854"/>
    <lineage>
        <taxon>Bacteria</taxon>
        <taxon>Pseudomonadati</taxon>
        <taxon>Bacteroidota</taxon>
        <taxon>Bacteroidia</taxon>
        <taxon>Bacteroidales</taxon>
        <taxon>Bacteroidaceae</taxon>
        <taxon>Bacteroides</taxon>
    </lineage>
</organism>
<comment type="caution">
    <text evidence="5">The sequence shown here is derived from an EMBL/GenBank/DDBJ whole genome shotgun (WGS) entry which is preliminary data.</text>
</comment>
<reference evidence="8 9" key="1">
    <citation type="submission" date="2018-08" db="EMBL/GenBank/DDBJ databases">
        <title>A genome reference for cultivated species of the human gut microbiota.</title>
        <authorList>
            <person name="Zou Y."/>
            <person name="Xue W."/>
            <person name="Luo G."/>
        </authorList>
    </citation>
    <scope>NUCLEOTIDE SEQUENCE [LARGE SCALE GENOMIC DNA]</scope>
    <source>
        <strain evidence="6 9">AF31-23</strain>
        <strain evidence="5 8">AF36-16BH</strain>
    </source>
</reference>
<evidence type="ECO:0000313" key="8">
    <source>
        <dbReference type="Proteomes" id="UP000285013"/>
    </source>
</evidence>
<evidence type="ECO:0000256" key="1">
    <source>
        <dbReference type="ARBA" id="ARBA00022801"/>
    </source>
</evidence>
<evidence type="ECO:0000256" key="3">
    <source>
        <dbReference type="ARBA" id="ARBA00023326"/>
    </source>
</evidence>
<dbReference type="Pfam" id="PF00331">
    <property type="entry name" value="Glyco_hydro_10"/>
    <property type="match status" value="1"/>
</dbReference>
<feature type="domain" description="GH10" evidence="4">
    <location>
        <begin position="504"/>
        <end position="693"/>
    </location>
</feature>
<gene>
    <name evidence="6" type="ORF">DWZ32_19360</name>
    <name evidence="5" type="ORF">DWZ95_07115</name>
    <name evidence="7" type="ORF">EAJ06_10895</name>
</gene>
<dbReference type="GO" id="GO:0004553">
    <property type="term" value="F:hydrolase activity, hydrolyzing O-glycosyl compounds"/>
    <property type="evidence" value="ECO:0007669"/>
    <property type="project" value="InterPro"/>
</dbReference>
<dbReference type="InterPro" id="IPR001000">
    <property type="entry name" value="GH10_dom"/>
</dbReference>
<dbReference type="PROSITE" id="PS51257">
    <property type="entry name" value="PROKAR_LIPOPROTEIN"/>
    <property type="match status" value="1"/>
</dbReference>
<keyword evidence="1" id="KW-0378">Hydrolase</keyword>
<keyword evidence="10" id="KW-1185">Reference proteome</keyword>
<dbReference type="AlphaFoldDB" id="A0A415NBW2"/>
<dbReference type="EMBL" id="RCXO01000012">
    <property type="protein sequence ID" value="RYT80365.1"/>
    <property type="molecule type" value="Genomic_DNA"/>
</dbReference>
<keyword evidence="2" id="KW-0119">Carbohydrate metabolism</keyword>
<evidence type="ECO:0000313" key="9">
    <source>
        <dbReference type="Proteomes" id="UP000286003"/>
    </source>
</evidence>
<reference evidence="7 10" key="2">
    <citation type="journal article" date="2019" name="Science, e1252229">
        <title>Invertible promoters mediate bacterial phase variation, antibiotic resistance, and host adaptation in the gut.</title>
        <authorList>
            <person name="Jiang X."/>
            <person name="Hall A.B."/>
            <person name="Arthur T.D."/>
            <person name="Plichta D.R."/>
            <person name="Covington C.T."/>
            <person name="Poyet M."/>
            <person name="Crothers J."/>
            <person name="Moses P.L."/>
            <person name="Tolonen A.C."/>
            <person name="Vlamakis H."/>
            <person name="Alm E.J."/>
            <person name="Xavier R.J."/>
        </authorList>
    </citation>
    <scope>NUCLEOTIDE SEQUENCE [LARGE SCALE GENOMIC DNA]</scope>
    <source>
        <strain evidence="7">Bf_0095</strain>
        <strain evidence="10">bf_0095</strain>
    </source>
</reference>
<dbReference type="EMBL" id="QRPE01000005">
    <property type="protein sequence ID" value="RHL94396.1"/>
    <property type="molecule type" value="Genomic_DNA"/>
</dbReference>
<proteinExistence type="predicted"/>
<evidence type="ECO:0000313" key="5">
    <source>
        <dbReference type="EMBL" id="RHL94396.1"/>
    </source>
</evidence>
<evidence type="ECO:0000259" key="4">
    <source>
        <dbReference type="Pfam" id="PF00331"/>
    </source>
</evidence>
<dbReference type="InterPro" id="IPR017853">
    <property type="entry name" value="GH"/>
</dbReference>
<dbReference type="Gene3D" id="3.20.20.80">
    <property type="entry name" value="Glycosidases"/>
    <property type="match status" value="1"/>
</dbReference>
<dbReference type="EMBL" id="QRQM01000027">
    <property type="protein sequence ID" value="RHN03778.1"/>
    <property type="molecule type" value="Genomic_DNA"/>
</dbReference>
<dbReference type="Proteomes" id="UP000286003">
    <property type="component" value="Unassembled WGS sequence"/>
</dbReference>
<dbReference type="RefSeq" id="WP_007663899.1">
    <property type="nucleotide sequence ID" value="NZ_DAWCKB010000239.1"/>
</dbReference>
<name>A0A415NBW2_9BACE</name>
<accession>A0A415NBW2</accession>
<protein>
    <recommendedName>
        <fullName evidence="4">GH10 domain-containing protein</fullName>
    </recommendedName>
</protein>
<dbReference type="Proteomes" id="UP000291191">
    <property type="component" value="Unassembled WGS sequence"/>
</dbReference>
<evidence type="ECO:0000313" key="10">
    <source>
        <dbReference type="Proteomes" id="UP000291191"/>
    </source>
</evidence>